<dbReference type="Gene3D" id="3.40.525.10">
    <property type="entry name" value="CRAL-TRIO lipid binding domain"/>
    <property type="match status" value="1"/>
</dbReference>
<dbReference type="PANTHER" id="PTHR47159:SF2">
    <property type="entry name" value="CRAL-TRIO DOMAIN-CONTAINING PROTEIN"/>
    <property type="match status" value="1"/>
</dbReference>
<keyword evidence="1" id="KW-0175">Coiled coil</keyword>
<evidence type="ECO:0000259" key="2">
    <source>
        <dbReference type="PROSITE" id="PS50191"/>
    </source>
</evidence>
<dbReference type="InterPro" id="IPR036865">
    <property type="entry name" value="CRAL-TRIO_dom_sf"/>
</dbReference>
<reference evidence="3 4" key="1">
    <citation type="submission" date="2013-05" db="EMBL/GenBank/DDBJ databases">
        <title>Draft genome of the parasitic nematode Anyclostoma ceylanicum.</title>
        <authorList>
            <person name="Mitreva M."/>
        </authorList>
    </citation>
    <scope>NUCLEOTIDE SEQUENCE [LARGE SCALE GENOMIC DNA]</scope>
</reference>
<evidence type="ECO:0000313" key="4">
    <source>
        <dbReference type="Proteomes" id="UP000054495"/>
    </source>
</evidence>
<protein>
    <submittedName>
        <fullName evidence="3">CRAL/TRIO domain protein</fullName>
    </submittedName>
</protein>
<dbReference type="InterPro" id="IPR001251">
    <property type="entry name" value="CRAL-TRIO_dom"/>
</dbReference>
<keyword evidence="4" id="KW-1185">Reference proteome</keyword>
<dbReference type="AlphaFoldDB" id="A0A0D6LI64"/>
<dbReference type="PANTHER" id="PTHR47159">
    <property type="entry name" value="PROTEIN CBG07705-RELATED"/>
    <property type="match status" value="1"/>
</dbReference>
<dbReference type="SMART" id="SM00516">
    <property type="entry name" value="SEC14"/>
    <property type="match status" value="1"/>
</dbReference>
<gene>
    <name evidence="3" type="ORF">ANCCEY_11261</name>
</gene>
<dbReference type="PROSITE" id="PS50191">
    <property type="entry name" value="CRAL_TRIO"/>
    <property type="match status" value="1"/>
</dbReference>
<dbReference type="InterPro" id="IPR058960">
    <property type="entry name" value="Ctg-1-like_C"/>
</dbReference>
<name>A0A0D6LI64_9BILA</name>
<organism evidence="3 4">
    <name type="scientific">Ancylostoma ceylanicum</name>
    <dbReference type="NCBI Taxonomy" id="53326"/>
    <lineage>
        <taxon>Eukaryota</taxon>
        <taxon>Metazoa</taxon>
        <taxon>Ecdysozoa</taxon>
        <taxon>Nematoda</taxon>
        <taxon>Chromadorea</taxon>
        <taxon>Rhabditida</taxon>
        <taxon>Rhabditina</taxon>
        <taxon>Rhabditomorpha</taxon>
        <taxon>Strongyloidea</taxon>
        <taxon>Ancylostomatidae</taxon>
        <taxon>Ancylostomatinae</taxon>
        <taxon>Ancylostoma</taxon>
    </lineage>
</organism>
<accession>A0A0D6LI64</accession>
<dbReference type="SUPFAM" id="SSF52087">
    <property type="entry name" value="CRAL/TRIO domain"/>
    <property type="match status" value="1"/>
</dbReference>
<proteinExistence type="predicted"/>
<feature type="coiled-coil region" evidence="1">
    <location>
        <begin position="73"/>
        <end position="100"/>
    </location>
</feature>
<sequence>MPLSADERAAIERVRIAANGKGHPYCEHDYNIHRWITAYGGDEEEAATVLLFEHSGRIDLNGVVDNIRITRFLRMKFRTMERLQQRVQQEERRMDKQSGGVLIMDLEGLSFSTTLLSVLAGPYRILWGTLFEQYPQLIQQIIIVNAPKFVNLLYQTCIPFIPNDYRSKIIICAGDPRETLLQHIDECCLPVELGGGGSFEMTSSGEFEIYTHIQKDTTAWREIYAGCERPALPQVDTWRWRVPHDG</sequence>
<dbReference type="InterPro" id="IPR053302">
    <property type="entry name" value="CRAL-TRIO_domain"/>
</dbReference>
<evidence type="ECO:0000256" key="1">
    <source>
        <dbReference type="SAM" id="Coils"/>
    </source>
</evidence>
<dbReference type="CDD" id="cd00170">
    <property type="entry name" value="SEC14"/>
    <property type="match status" value="1"/>
</dbReference>
<evidence type="ECO:0000313" key="3">
    <source>
        <dbReference type="EMBL" id="EPB69636.1"/>
    </source>
</evidence>
<dbReference type="Pfam" id="PF00650">
    <property type="entry name" value="CRAL_TRIO"/>
    <property type="match status" value="1"/>
</dbReference>
<dbReference type="EMBL" id="KE125269">
    <property type="protein sequence ID" value="EPB69636.1"/>
    <property type="molecule type" value="Genomic_DNA"/>
</dbReference>
<dbReference type="Pfam" id="PF25883">
    <property type="entry name" value="F28H7_8_C"/>
    <property type="match status" value="1"/>
</dbReference>
<dbReference type="Proteomes" id="UP000054495">
    <property type="component" value="Unassembled WGS sequence"/>
</dbReference>
<feature type="domain" description="CRAL-TRIO" evidence="2">
    <location>
        <begin position="27"/>
        <end position="201"/>
    </location>
</feature>